<feature type="chain" id="PRO_5014425431" description="Ubiquitin 3 binding protein But2 C-terminal domain-containing protein" evidence="1">
    <location>
        <begin position="20"/>
        <end position="220"/>
    </location>
</feature>
<protein>
    <recommendedName>
        <fullName evidence="4">Ubiquitin 3 binding protein But2 C-terminal domain-containing protein</fullName>
    </recommendedName>
</protein>
<sequence length="220" mass="24004">MHYSNVFVLIASFLTLTIASPSPVRLVPRSCSTIAPTYLQTISEIDPTTTGTNDLTSFFLMQEYEAGTGLFNQVYEVAQFNLPPAAFATGAEPLLVSCFPKNYDIFYTIGLSQPPILQAYPLNAIFNDIPDINKYWTWDNILGDLFGYPGYPGSNSFSLVPGECSIIQGIDIDNTNVTPVSGIIAFMFKMVWPTAQSALTAATFGPGAGIFVVYNCFPPF</sequence>
<dbReference type="AlphaFoldDB" id="A0A2J6Q141"/>
<keyword evidence="1" id="KW-0732">Signal</keyword>
<gene>
    <name evidence="2" type="ORF">NA56DRAFT_750184</name>
</gene>
<dbReference type="EMBL" id="KZ613487">
    <property type="protein sequence ID" value="PMD19914.1"/>
    <property type="molecule type" value="Genomic_DNA"/>
</dbReference>
<name>A0A2J6Q141_9HELO</name>
<reference evidence="2 3" key="1">
    <citation type="submission" date="2016-05" db="EMBL/GenBank/DDBJ databases">
        <title>A degradative enzymes factory behind the ericoid mycorrhizal symbiosis.</title>
        <authorList>
            <consortium name="DOE Joint Genome Institute"/>
            <person name="Martino E."/>
            <person name="Morin E."/>
            <person name="Grelet G."/>
            <person name="Kuo A."/>
            <person name="Kohler A."/>
            <person name="Daghino S."/>
            <person name="Barry K."/>
            <person name="Choi C."/>
            <person name="Cichocki N."/>
            <person name="Clum A."/>
            <person name="Copeland A."/>
            <person name="Hainaut M."/>
            <person name="Haridas S."/>
            <person name="Labutti K."/>
            <person name="Lindquist E."/>
            <person name="Lipzen A."/>
            <person name="Khouja H.-R."/>
            <person name="Murat C."/>
            <person name="Ohm R."/>
            <person name="Olson A."/>
            <person name="Spatafora J."/>
            <person name="Veneault-Fourrey C."/>
            <person name="Henrissat B."/>
            <person name="Grigoriev I."/>
            <person name="Martin F."/>
            <person name="Perotto S."/>
        </authorList>
    </citation>
    <scope>NUCLEOTIDE SEQUENCE [LARGE SCALE GENOMIC DNA]</scope>
    <source>
        <strain evidence="2 3">UAMH 7357</strain>
    </source>
</reference>
<evidence type="ECO:0000313" key="3">
    <source>
        <dbReference type="Proteomes" id="UP000235672"/>
    </source>
</evidence>
<evidence type="ECO:0000313" key="2">
    <source>
        <dbReference type="EMBL" id="PMD19914.1"/>
    </source>
</evidence>
<feature type="signal peptide" evidence="1">
    <location>
        <begin position="1"/>
        <end position="19"/>
    </location>
</feature>
<dbReference type="Proteomes" id="UP000235672">
    <property type="component" value="Unassembled WGS sequence"/>
</dbReference>
<keyword evidence="3" id="KW-1185">Reference proteome</keyword>
<dbReference type="OrthoDB" id="3474805at2759"/>
<evidence type="ECO:0008006" key="4">
    <source>
        <dbReference type="Google" id="ProtNLM"/>
    </source>
</evidence>
<organism evidence="2 3">
    <name type="scientific">Hyaloscypha hepaticicola</name>
    <dbReference type="NCBI Taxonomy" id="2082293"/>
    <lineage>
        <taxon>Eukaryota</taxon>
        <taxon>Fungi</taxon>
        <taxon>Dikarya</taxon>
        <taxon>Ascomycota</taxon>
        <taxon>Pezizomycotina</taxon>
        <taxon>Leotiomycetes</taxon>
        <taxon>Helotiales</taxon>
        <taxon>Hyaloscyphaceae</taxon>
        <taxon>Hyaloscypha</taxon>
    </lineage>
</organism>
<proteinExistence type="predicted"/>
<evidence type="ECO:0000256" key="1">
    <source>
        <dbReference type="SAM" id="SignalP"/>
    </source>
</evidence>
<accession>A0A2J6Q141</accession>